<organism evidence="1 2">
    <name type="scientific">Symbiodinium microadriaticum</name>
    <name type="common">Dinoflagellate</name>
    <name type="synonym">Zooxanthella microadriatica</name>
    <dbReference type="NCBI Taxonomy" id="2951"/>
    <lineage>
        <taxon>Eukaryota</taxon>
        <taxon>Sar</taxon>
        <taxon>Alveolata</taxon>
        <taxon>Dinophyceae</taxon>
        <taxon>Suessiales</taxon>
        <taxon>Symbiodiniaceae</taxon>
        <taxon>Symbiodinium</taxon>
    </lineage>
</organism>
<dbReference type="OrthoDB" id="407832at2759"/>
<accession>A0A1Q9DJ94</accession>
<sequence>MMTVTCTPSAAASTEDELGMLDVCFPSRSSLDVEALAVDAGSVSEAAGIFRENGFVILRGALCEHDVKEVYEACTRLHENVRRIDPEGLGNRNPQRYSMGSLTPSRSCMHLSSFLHLLTPSVLALMDRIFNGCFLVSGLGGDYCTGLTWEFQKLHSDMRPARPLKGKGSSKSKMKNAPVHCKDFPPLVCVNYAVQDLTAYNGPMRIVSWTEMAAYCQDKPWLDAPSLGDELEKRSDWLRSKVFPLQAGDCLVRDVRVWHGGCPNLSGEARYLPALEAISHEYFTFLQTTGPKQEPALPLKLYKTLPEAIAVLCNHAVSSGSSQVDAHVDDYQWLKADLRKPPRDDYYLPLYELMREDHQPIIASLAGCLPGLALWPCCFLLPIELVQEVLQKLNGQRCLESVPSLVAQMHGGARDLLHTLAARDARLHETLLELMKPMEQPRGQPKRRWQK</sequence>
<evidence type="ECO:0000313" key="1">
    <source>
        <dbReference type="EMBL" id="OLP95226.1"/>
    </source>
</evidence>
<dbReference type="Gene3D" id="2.60.120.620">
    <property type="entry name" value="q2cbj1_9rhob like domain"/>
    <property type="match status" value="1"/>
</dbReference>
<proteinExistence type="predicted"/>
<protein>
    <submittedName>
        <fullName evidence="1">Uncharacterized protein</fullName>
    </submittedName>
</protein>
<comment type="caution">
    <text evidence="1">The sequence shown here is derived from an EMBL/GenBank/DDBJ whole genome shotgun (WGS) entry which is preliminary data.</text>
</comment>
<dbReference type="SUPFAM" id="SSF51197">
    <property type="entry name" value="Clavaminate synthase-like"/>
    <property type="match status" value="1"/>
</dbReference>
<dbReference type="Pfam" id="PF05721">
    <property type="entry name" value="PhyH"/>
    <property type="match status" value="1"/>
</dbReference>
<dbReference type="Proteomes" id="UP000186817">
    <property type="component" value="Unassembled WGS sequence"/>
</dbReference>
<keyword evidence="2" id="KW-1185">Reference proteome</keyword>
<dbReference type="AlphaFoldDB" id="A0A1Q9DJ94"/>
<dbReference type="InterPro" id="IPR008775">
    <property type="entry name" value="Phytyl_CoA_dOase-like"/>
</dbReference>
<dbReference type="EMBL" id="LSRX01000511">
    <property type="protein sequence ID" value="OLP95226.1"/>
    <property type="molecule type" value="Genomic_DNA"/>
</dbReference>
<evidence type="ECO:0000313" key="2">
    <source>
        <dbReference type="Proteomes" id="UP000186817"/>
    </source>
</evidence>
<reference evidence="1 2" key="1">
    <citation type="submission" date="2016-02" db="EMBL/GenBank/DDBJ databases">
        <title>Genome analysis of coral dinoflagellate symbionts highlights evolutionary adaptations to a symbiotic lifestyle.</title>
        <authorList>
            <person name="Aranda M."/>
            <person name="Li Y."/>
            <person name="Liew Y.J."/>
            <person name="Baumgarten S."/>
            <person name="Simakov O."/>
            <person name="Wilson M."/>
            <person name="Piel J."/>
            <person name="Ashoor H."/>
            <person name="Bougouffa S."/>
            <person name="Bajic V.B."/>
            <person name="Ryu T."/>
            <person name="Ravasi T."/>
            <person name="Bayer T."/>
            <person name="Micklem G."/>
            <person name="Kim H."/>
            <person name="Bhak J."/>
            <person name="Lajeunesse T.C."/>
            <person name="Voolstra C.R."/>
        </authorList>
    </citation>
    <scope>NUCLEOTIDE SEQUENCE [LARGE SCALE GENOMIC DNA]</scope>
    <source>
        <strain evidence="1 2">CCMP2467</strain>
    </source>
</reference>
<name>A0A1Q9DJ94_SYMMI</name>
<gene>
    <name evidence="1" type="ORF">AK812_SmicGene22674</name>
</gene>